<accession>A0A1H0M5M7</accession>
<evidence type="ECO:0000313" key="2">
    <source>
        <dbReference type="Proteomes" id="UP000198597"/>
    </source>
</evidence>
<sequence length="46" mass="5275">MGIILDIVNKVVPRVQEREEREGGSLKAIIEEELRKEVGQTISKKR</sequence>
<keyword evidence="2" id="KW-1185">Reference proteome</keyword>
<evidence type="ECO:0000313" key="1">
    <source>
        <dbReference type="EMBL" id="SDO75792.1"/>
    </source>
</evidence>
<reference evidence="1 2" key="1">
    <citation type="submission" date="2016-10" db="EMBL/GenBank/DDBJ databases">
        <authorList>
            <person name="de Groot N.N."/>
        </authorList>
    </citation>
    <scope>NUCLEOTIDE SEQUENCE [LARGE SCALE GENOMIC DNA]</scope>
    <source>
        <strain evidence="1 2">DSM 12272</strain>
    </source>
</reference>
<gene>
    <name evidence="1" type="ORF">SAMN04488529_101333</name>
</gene>
<name>A0A1H0M5M7_9CLOT</name>
<dbReference type="STRING" id="94869.SAMN04488529_101333"/>
<proteinExistence type="predicted"/>
<dbReference type="Proteomes" id="UP000198597">
    <property type="component" value="Unassembled WGS sequence"/>
</dbReference>
<dbReference type="AlphaFoldDB" id="A0A1H0M5M7"/>
<protein>
    <submittedName>
        <fullName evidence="1">Uncharacterized protein</fullName>
    </submittedName>
</protein>
<dbReference type="RefSeq" id="WP_175490736.1">
    <property type="nucleotide sequence ID" value="NZ_FNJM01000001.1"/>
</dbReference>
<dbReference type="EMBL" id="FNJM01000001">
    <property type="protein sequence ID" value="SDO75792.1"/>
    <property type="molecule type" value="Genomic_DNA"/>
</dbReference>
<organism evidence="1 2">
    <name type="scientific">Clostridium gasigenes</name>
    <dbReference type="NCBI Taxonomy" id="94869"/>
    <lineage>
        <taxon>Bacteria</taxon>
        <taxon>Bacillati</taxon>
        <taxon>Bacillota</taxon>
        <taxon>Clostridia</taxon>
        <taxon>Eubacteriales</taxon>
        <taxon>Clostridiaceae</taxon>
        <taxon>Clostridium</taxon>
    </lineage>
</organism>